<dbReference type="Pfam" id="PF00171">
    <property type="entry name" value="Aldedh"/>
    <property type="match status" value="1"/>
</dbReference>
<evidence type="ECO:0000259" key="3">
    <source>
        <dbReference type="Pfam" id="PF00171"/>
    </source>
</evidence>
<comment type="similarity">
    <text evidence="1">Belongs to the aldehyde dehydrogenase family.</text>
</comment>
<gene>
    <name evidence="4" type="ORF">HMPREF9710_02941</name>
</gene>
<sequence length="509" mass="53602">MSGHIVALSANLREKDYHERFTNRTLMLMTTSSYPDIRLLIANEWVDATGGKTIPVVNPATGQPIGNVAHAAIADLDRALAAAQKGFEAWRFVPAAERAATMRRAANLLRERAGDIARLLTQEQGKPLAEAKMEALAGAEIIDWFAAEGMRVYGRIVPSRNPAAQQLVLKEPVGPVAAFTPWNFPINQVVRKLAAALATGCSFLCKAPEETPASPAALFQCFVDAGVPPGVVGLVFGDPAEISGYLIPHPVIRKVTFTGSTPVGKQLAALAGAHMKRVTMELGGHAPVIVAADADVALAVKAAGGAKFRNAGQVCISPTRFLVHNAVKDEFTRALVKHAESLKLGDGLQEGTTLGPLANPRRLTAMSQLVDDARAKGAVVATGGARVGDAGNFFAPTILADVPLEASVFNDEPFGPVAAIRGFDSLEDAIQEANRLPYGLAGYAFTSSIKNAQLLMNRVEVGMLWINQPATPSAELPFGGVKDSGYGSEGGPEALESYLNTKAVSMVGV</sequence>
<dbReference type="PANTHER" id="PTHR43353:SF5">
    <property type="entry name" value="SUCCINATE-SEMIALDEHYDE DEHYDROGENASE, MITOCHONDRIAL"/>
    <property type="match status" value="1"/>
</dbReference>
<dbReference type="HOGENOM" id="CLU_005391_5_1_4"/>
<dbReference type="InterPro" id="IPR050740">
    <property type="entry name" value="Aldehyde_DH_Superfamily"/>
</dbReference>
<proteinExistence type="inferred from homology"/>
<accession>K9DAK1</accession>
<dbReference type="Gene3D" id="3.40.605.10">
    <property type="entry name" value="Aldehyde Dehydrogenase, Chain A, domain 1"/>
    <property type="match status" value="1"/>
</dbReference>
<dbReference type="InterPro" id="IPR016162">
    <property type="entry name" value="Ald_DH_N"/>
</dbReference>
<dbReference type="InterPro" id="IPR016161">
    <property type="entry name" value="Ald_DH/histidinol_DH"/>
</dbReference>
<keyword evidence="5" id="KW-1185">Reference proteome</keyword>
<organism evidence="4 5">
    <name type="scientific">Massilia timonae CCUG 45783</name>
    <dbReference type="NCBI Taxonomy" id="883126"/>
    <lineage>
        <taxon>Bacteria</taxon>
        <taxon>Pseudomonadati</taxon>
        <taxon>Pseudomonadota</taxon>
        <taxon>Betaproteobacteria</taxon>
        <taxon>Burkholderiales</taxon>
        <taxon>Oxalobacteraceae</taxon>
        <taxon>Telluria group</taxon>
        <taxon>Massilia</taxon>
    </lineage>
</organism>
<dbReference type="STRING" id="47229.LO55_3642"/>
<dbReference type="FunFam" id="3.40.605.10:FF:000033">
    <property type="entry name" value="NAD-dependent succinate-semialdehyde dehydrogenase"/>
    <property type="match status" value="1"/>
</dbReference>
<dbReference type="InterPro" id="IPR016163">
    <property type="entry name" value="Ald_DH_C"/>
</dbReference>
<evidence type="ECO:0000256" key="2">
    <source>
        <dbReference type="ARBA" id="ARBA00023002"/>
    </source>
</evidence>
<dbReference type="PANTHER" id="PTHR43353">
    <property type="entry name" value="SUCCINATE-SEMIALDEHYDE DEHYDROGENASE, MITOCHONDRIAL"/>
    <property type="match status" value="1"/>
</dbReference>
<protein>
    <recommendedName>
        <fullName evidence="3">Aldehyde dehydrogenase domain-containing protein</fullName>
    </recommendedName>
</protein>
<dbReference type="eggNOG" id="COG1012">
    <property type="taxonomic scope" value="Bacteria"/>
</dbReference>
<dbReference type="GO" id="GO:0004777">
    <property type="term" value="F:succinate-semialdehyde dehydrogenase (NAD+) activity"/>
    <property type="evidence" value="ECO:0007669"/>
    <property type="project" value="TreeGrafter"/>
</dbReference>
<evidence type="ECO:0000256" key="1">
    <source>
        <dbReference type="ARBA" id="ARBA00009986"/>
    </source>
</evidence>
<reference evidence="4 5" key="1">
    <citation type="submission" date="2012-09" db="EMBL/GenBank/DDBJ databases">
        <title>The Genome Sequence of Massilia timonae CCUG 45783.</title>
        <authorList>
            <consortium name="The Broad Institute Genome Sequencing Platform"/>
            <person name="Earl A."/>
            <person name="Ward D."/>
            <person name="Feldgarden M."/>
            <person name="Gevers D."/>
            <person name="Huys G."/>
            <person name="Walker B."/>
            <person name="Young S.K."/>
            <person name="Zeng Q."/>
            <person name="Gargeya S."/>
            <person name="Fitzgerald M."/>
            <person name="Haas B."/>
            <person name="Abouelleil A."/>
            <person name="Alvarado L."/>
            <person name="Arachchi H.M."/>
            <person name="Berlin A.M."/>
            <person name="Chapman S.B."/>
            <person name="Goldberg J."/>
            <person name="Griggs A."/>
            <person name="Gujja S."/>
            <person name="Hansen M."/>
            <person name="Howarth C."/>
            <person name="Imamovic A."/>
            <person name="Larimer J."/>
            <person name="McCowen C."/>
            <person name="Montmayeur A."/>
            <person name="Murphy C."/>
            <person name="Neiman D."/>
            <person name="Pearson M."/>
            <person name="Priest M."/>
            <person name="Roberts A."/>
            <person name="Saif S."/>
            <person name="Shea T."/>
            <person name="Sisk P."/>
            <person name="Sykes S."/>
            <person name="Wortman J."/>
            <person name="Nusbaum C."/>
            <person name="Birren B."/>
        </authorList>
    </citation>
    <scope>NUCLEOTIDE SEQUENCE [LARGE SCALE GENOMIC DNA]</scope>
    <source>
        <strain evidence="4 5">CCUG 45783</strain>
    </source>
</reference>
<dbReference type="PATRIC" id="fig|883126.3.peg.2968"/>
<name>K9DAK1_9BURK</name>
<dbReference type="FunFam" id="3.40.309.10:FF:000009">
    <property type="entry name" value="Aldehyde dehydrogenase A"/>
    <property type="match status" value="1"/>
</dbReference>
<dbReference type="Gene3D" id="3.40.309.10">
    <property type="entry name" value="Aldehyde Dehydrogenase, Chain A, domain 2"/>
    <property type="match status" value="1"/>
</dbReference>
<dbReference type="EMBL" id="AGZI01000037">
    <property type="protein sequence ID" value="EKU81749.1"/>
    <property type="molecule type" value="Genomic_DNA"/>
</dbReference>
<evidence type="ECO:0000313" key="4">
    <source>
        <dbReference type="EMBL" id="EKU81749.1"/>
    </source>
</evidence>
<dbReference type="SUPFAM" id="SSF53720">
    <property type="entry name" value="ALDH-like"/>
    <property type="match status" value="1"/>
</dbReference>
<dbReference type="InterPro" id="IPR015590">
    <property type="entry name" value="Aldehyde_DH_dom"/>
</dbReference>
<keyword evidence="2" id="KW-0560">Oxidoreductase</keyword>
<dbReference type="GO" id="GO:0009450">
    <property type="term" value="P:gamma-aminobutyric acid catabolic process"/>
    <property type="evidence" value="ECO:0007669"/>
    <property type="project" value="TreeGrafter"/>
</dbReference>
<dbReference type="AlphaFoldDB" id="K9DAK1"/>
<feature type="domain" description="Aldehyde dehydrogenase" evidence="3">
    <location>
        <begin position="45"/>
        <end position="504"/>
    </location>
</feature>
<comment type="caution">
    <text evidence="4">The sequence shown here is derived from an EMBL/GenBank/DDBJ whole genome shotgun (WGS) entry which is preliminary data.</text>
</comment>
<evidence type="ECO:0000313" key="5">
    <source>
        <dbReference type="Proteomes" id="UP000009874"/>
    </source>
</evidence>
<dbReference type="CDD" id="cd07103">
    <property type="entry name" value="ALDH_F5_SSADH_GabD"/>
    <property type="match status" value="1"/>
</dbReference>
<dbReference type="Proteomes" id="UP000009874">
    <property type="component" value="Unassembled WGS sequence"/>
</dbReference>